<keyword evidence="2" id="KW-1185">Reference proteome</keyword>
<protein>
    <submittedName>
        <fullName evidence="1">Uncharacterized protein</fullName>
    </submittedName>
</protein>
<reference evidence="2" key="1">
    <citation type="submission" date="2016-04" db="EMBL/GenBank/DDBJ databases">
        <authorList>
            <person name="Chen L."/>
            <person name="Zhuang W."/>
            <person name="Wang G."/>
        </authorList>
    </citation>
    <scope>NUCLEOTIDE SEQUENCE [LARGE SCALE GENOMIC DNA]</scope>
    <source>
        <strain evidence="2">17621</strain>
    </source>
</reference>
<dbReference type="OrthoDB" id="668891at2"/>
<dbReference type="Proteomes" id="UP000192610">
    <property type="component" value="Unassembled WGS sequence"/>
</dbReference>
<sequence length="255" mass="29282">MKKFFISVAAGILFGSFWLSSCNKKDDLTSDAVTDYLNLEKGKYILYRYDSLRFVDFDQFDTMVTYQAKEVVEDATTDNQGRNGWRIVRYIRDWTDTAEDNWQPILTYAITPSDRNIEMSENSLRAIKLVGPITNGYSWHGNGFYPERPYEVNYDFDNDQNIQTWDYTYHDVGTTLNLNGKDYENTISVTQVADSANVPISQTITGYKNLWTESYAKGIGLVYKEVAVWQWQGATGTQSGYYTGFGITMSILDHN</sequence>
<dbReference type="RefSeq" id="WP_081198557.1">
    <property type="nucleotide sequence ID" value="NZ_FOCZ01000014.1"/>
</dbReference>
<dbReference type="PROSITE" id="PS51257">
    <property type="entry name" value="PROKAR_LIPOPROTEIN"/>
    <property type="match status" value="1"/>
</dbReference>
<dbReference type="STRING" id="354355.SAMN05660816_05645"/>
<proteinExistence type="predicted"/>
<accession>A0A1V9EZC7</accession>
<dbReference type="EMBL" id="LVXG01000011">
    <property type="protein sequence ID" value="OQP51335.1"/>
    <property type="molecule type" value="Genomic_DNA"/>
</dbReference>
<gene>
    <name evidence="1" type="ORF">A4H97_27545</name>
</gene>
<name>A0A1V9EZC7_9BACT</name>
<comment type="caution">
    <text evidence="1">The sequence shown here is derived from an EMBL/GenBank/DDBJ whole genome shotgun (WGS) entry which is preliminary data.</text>
</comment>
<organism evidence="1 2">
    <name type="scientific">Niastella yeongjuensis</name>
    <dbReference type="NCBI Taxonomy" id="354355"/>
    <lineage>
        <taxon>Bacteria</taxon>
        <taxon>Pseudomonadati</taxon>
        <taxon>Bacteroidota</taxon>
        <taxon>Chitinophagia</taxon>
        <taxon>Chitinophagales</taxon>
        <taxon>Chitinophagaceae</taxon>
        <taxon>Niastella</taxon>
    </lineage>
</organism>
<evidence type="ECO:0000313" key="2">
    <source>
        <dbReference type="Proteomes" id="UP000192610"/>
    </source>
</evidence>
<evidence type="ECO:0000313" key="1">
    <source>
        <dbReference type="EMBL" id="OQP51335.1"/>
    </source>
</evidence>
<dbReference type="AlphaFoldDB" id="A0A1V9EZC7"/>